<dbReference type="EMBL" id="CAJJDM010000123">
    <property type="protein sequence ID" value="CAD8103192.1"/>
    <property type="molecule type" value="Genomic_DNA"/>
</dbReference>
<proteinExistence type="predicted"/>
<accession>A0A8S1PIX5</accession>
<protein>
    <submittedName>
        <fullName evidence="1">Uncharacterized protein</fullName>
    </submittedName>
</protein>
<evidence type="ECO:0000313" key="1">
    <source>
        <dbReference type="EMBL" id="CAD8103192.1"/>
    </source>
</evidence>
<dbReference type="Proteomes" id="UP000688137">
    <property type="component" value="Unassembled WGS sequence"/>
</dbReference>
<evidence type="ECO:0000313" key="2">
    <source>
        <dbReference type="Proteomes" id="UP000688137"/>
    </source>
</evidence>
<dbReference type="AlphaFoldDB" id="A0A8S1PIX5"/>
<name>A0A8S1PIX5_PARPR</name>
<comment type="caution">
    <text evidence="1">The sequence shown here is derived from an EMBL/GenBank/DDBJ whole genome shotgun (WGS) entry which is preliminary data.</text>
</comment>
<organism evidence="1 2">
    <name type="scientific">Paramecium primaurelia</name>
    <dbReference type="NCBI Taxonomy" id="5886"/>
    <lineage>
        <taxon>Eukaryota</taxon>
        <taxon>Sar</taxon>
        <taxon>Alveolata</taxon>
        <taxon>Ciliophora</taxon>
        <taxon>Intramacronucleata</taxon>
        <taxon>Oligohymenophorea</taxon>
        <taxon>Peniculida</taxon>
        <taxon>Parameciidae</taxon>
        <taxon>Paramecium</taxon>
    </lineage>
</organism>
<reference evidence="1" key="1">
    <citation type="submission" date="2021-01" db="EMBL/GenBank/DDBJ databases">
        <authorList>
            <consortium name="Genoscope - CEA"/>
            <person name="William W."/>
        </authorList>
    </citation>
    <scope>NUCLEOTIDE SEQUENCE</scope>
</reference>
<keyword evidence="2" id="KW-1185">Reference proteome</keyword>
<gene>
    <name evidence="1" type="ORF">PPRIM_AZ9-3.1.T1200081</name>
</gene>
<sequence>MRIDSEIIFINKKKQQRVSKITEFTSIIKKESDCNKQKINIKTSYYKNNSEIYFQKQTFLFQIIEENKNNQQRKIR</sequence>